<dbReference type="AlphaFoldDB" id="A0A2J6QD10"/>
<comment type="similarity">
    <text evidence="1 3">Belongs to the short-chain dehydrogenases/reductases (SDR) family.</text>
</comment>
<dbReference type="SUPFAM" id="SSF51735">
    <property type="entry name" value="NAD(P)-binding Rossmann-fold domains"/>
    <property type="match status" value="1"/>
</dbReference>
<dbReference type="PRINTS" id="PR00081">
    <property type="entry name" value="GDHRDH"/>
</dbReference>
<dbReference type="STRING" id="1745343.A0A2J6QD10"/>
<gene>
    <name evidence="4" type="ORF">NA56DRAFT_567572</name>
</gene>
<evidence type="ECO:0000256" key="3">
    <source>
        <dbReference type="RuleBase" id="RU000363"/>
    </source>
</evidence>
<dbReference type="PRINTS" id="PR00080">
    <property type="entry name" value="SDRFAMILY"/>
</dbReference>
<sequence>MPSFNRSTTGREVVEAFADRVTGKTFLITGPSVKSIGAETALSLAHGNPAQIILAGRNESKINPVIEQIKALNPNINVTFLQVDLADQASIRKAASEINISVEKIDYLINCAGVMAVPTFETTKDGIEMQFGLNHIGHFLLTNLIMGKILAAGKGRIINVTSTGFEHGGVRYEDWNFQDGKDYQTWAAYAQSKTANVLFSTALAEKLKSKRVQSYSVHPGVILESNLSTHVTPEMWTSAFEWANRNKKGDEQAQVIMEEPKTLQQGCSTSLVAALDPSLESKTYM</sequence>
<evidence type="ECO:0000313" key="4">
    <source>
        <dbReference type="EMBL" id="PMD24147.1"/>
    </source>
</evidence>
<dbReference type="InterPro" id="IPR036291">
    <property type="entry name" value="NAD(P)-bd_dom_sf"/>
</dbReference>
<dbReference type="PANTHER" id="PTHR24320:SF283">
    <property type="entry name" value="RETINOL DEHYDROGENASE 11"/>
    <property type="match status" value="1"/>
</dbReference>
<protein>
    <submittedName>
        <fullName evidence="4">NAD(P)-binding protein</fullName>
    </submittedName>
</protein>
<accession>A0A2J6QD10</accession>
<dbReference type="Pfam" id="PF00106">
    <property type="entry name" value="adh_short"/>
    <property type="match status" value="1"/>
</dbReference>
<dbReference type="Proteomes" id="UP000235672">
    <property type="component" value="Unassembled WGS sequence"/>
</dbReference>
<dbReference type="InterPro" id="IPR002347">
    <property type="entry name" value="SDR_fam"/>
</dbReference>
<evidence type="ECO:0000256" key="1">
    <source>
        <dbReference type="ARBA" id="ARBA00006484"/>
    </source>
</evidence>
<proteinExistence type="inferred from homology"/>
<keyword evidence="5" id="KW-1185">Reference proteome</keyword>
<dbReference type="GO" id="GO:0016491">
    <property type="term" value="F:oxidoreductase activity"/>
    <property type="evidence" value="ECO:0007669"/>
    <property type="project" value="UniProtKB-KW"/>
</dbReference>
<organism evidence="4 5">
    <name type="scientific">Hyaloscypha hepaticicola</name>
    <dbReference type="NCBI Taxonomy" id="2082293"/>
    <lineage>
        <taxon>Eukaryota</taxon>
        <taxon>Fungi</taxon>
        <taxon>Dikarya</taxon>
        <taxon>Ascomycota</taxon>
        <taxon>Pezizomycotina</taxon>
        <taxon>Leotiomycetes</taxon>
        <taxon>Helotiales</taxon>
        <taxon>Hyaloscyphaceae</taxon>
        <taxon>Hyaloscypha</taxon>
    </lineage>
</organism>
<reference evidence="4 5" key="1">
    <citation type="submission" date="2016-05" db="EMBL/GenBank/DDBJ databases">
        <title>A degradative enzymes factory behind the ericoid mycorrhizal symbiosis.</title>
        <authorList>
            <consortium name="DOE Joint Genome Institute"/>
            <person name="Martino E."/>
            <person name="Morin E."/>
            <person name="Grelet G."/>
            <person name="Kuo A."/>
            <person name="Kohler A."/>
            <person name="Daghino S."/>
            <person name="Barry K."/>
            <person name="Choi C."/>
            <person name="Cichocki N."/>
            <person name="Clum A."/>
            <person name="Copeland A."/>
            <person name="Hainaut M."/>
            <person name="Haridas S."/>
            <person name="Labutti K."/>
            <person name="Lindquist E."/>
            <person name="Lipzen A."/>
            <person name="Khouja H.-R."/>
            <person name="Murat C."/>
            <person name="Ohm R."/>
            <person name="Olson A."/>
            <person name="Spatafora J."/>
            <person name="Veneault-Fourrey C."/>
            <person name="Henrissat B."/>
            <person name="Grigoriev I."/>
            <person name="Martin F."/>
            <person name="Perotto S."/>
        </authorList>
    </citation>
    <scope>NUCLEOTIDE SEQUENCE [LARGE SCALE GENOMIC DNA]</scope>
    <source>
        <strain evidence="4 5">UAMH 7357</strain>
    </source>
</reference>
<dbReference type="EMBL" id="KZ613473">
    <property type="protein sequence ID" value="PMD24147.1"/>
    <property type="molecule type" value="Genomic_DNA"/>
</dbReference>
<dbReference type="Gene3D" id="3.40.50.720">
    <property type="entry name" value="NAD(P)-binding Rossmann-like Domain"/>
    <property type="match status" value="1"/>
</dbReference>
<evidence type="ECO:0000256" key="2">
    <source>
        <dbReference type="ARBA" id="ARBA00023002"/>
    </source>
</evidence>
<evidence type="ECO:0000313" key="5">
    <source>
        <dbReference type="Proteomes" id="UP000235672"/>
    </source>
</evidence>
<dbReference type="OrthoDB" id="191139at2759"/>
<keyword evidence="2" id="KW-0560">Oxidoreductase</keyword>
<name>A0A2J6QD10_9HELO</name>
<dbReference type="PANTHER" id="PTHR24320">
    <property type="entry name" value="RETINOL DEHYDROGENASE"/>
    <property type="match status" value="1"/>
</dbReference>